<keyword evidence="2" id="KW-1185">Reference proteome</keyword>
<accession>A0A8J2K197</accession>
<dbReference type="EMBL" id="CAJVCH010127155">
    <property type="protein sequence ID" value="CAG7725820.1"/>
    <property type="molecule type" value="Genomic_DNA"/>
</dbReference>
<comment type="caution">
    <text evidence="1">The sequence shown here is derived from an EMBL/GenBank/DDBJ whole genome shotgun (WGS) entry which is preliminary data.</text>
</comment>
<name>A0A8J2K197_9HEXA</name>
<evidence type="ECO:0000313" key="2">
    <source>
        <dbReference type="Proteomes" id="UP000708208"/>
    </source>
</evidence>
<dbReference type="Proteomes" id="UP000708208">
    <property type="component" value="Unassembled WGS sequence"/>
</dbReference>
<gene>
    <name evidence="1" type="ORF">AFUS01_LOCUS14763</name>
</gene>
<organism evidence="1 2">
    <name type="scientific">Allacma fusca</name>
    <dbReference type="NCBI Taxonomy" id="39272"/>
    <lineage>
        <taxon>Eukaryota</taxon>
        <taxon>Metazoa</taxon>
        <taxon>Ecdysozoa</taxon>
        <taxon>Arthropoda</taxon>
        <taxon>Hexapoda</taxon>
        <taxon>Collembola</taxon>
        <taxon>Symphypleona</taxon>
        <taxon>Sminthuridae</taxon>
        <taxon>Allacma</taxon>
    </lineage>
</organism>
<evidence type="ECO:0000313" key="1">
    <source>
        <dbReference type="EMBL" id="CAG7725820.1"/>
    </source>
</evidence>
<protein>
    <submittedName>
        <fullName evidence="1">Uncharacterized protein</fullName>
    </submittedName>
</protein>
<dbReference type="AlphaFoldDB" id="A0A8J2K197"/>
<reference evidence="1" key="1">
    <citation type="submission" date="2021-06" db="EMBL/GenBank/DDBJ databases">
        <authorList>
            <person name="Hodson N. C."/>
            <person name="Mongue J. A."/>
            <person name="Jaron S. K."/>
        </authorList>
    </citation>
    <scope>NUCLEOTIDE SEQUENCE</scope>
</reference>
<sequence length="117" mass="13638">MSRSIKRKFFMPIEVYTEVCNSSKTVNELVRNLLSRAFCEEKLNEWAANWREGSSCVPLSVYYALKCAVLETFGKIKGRRGTGKSIKEALREYIVTEVHGKWNYFFTSDESEYEDEL</sequence>
<proteinExistence type="predicted"/>